<sequence>MACLCPCPKQAVKSIFQRRAFGTLKTFPAPVREWVKWSHSYGFKLVQTRGFASLSSAEKRAHDETVNATKVDIEYPNPNDEEYREFTSGSGHGVFENEHNVKLSPLQKAIITVGSGLSAFLDPTRAENIATFGEISAGLVLDRLYKQMLDDPEGSRILYQKPRINSKTVDLEYLSKLPEGTLGWAYSEFLRKNNVTPDSRLQVRFIDDPELAYVMQRYREVHDLVHTVTGQPTNMLGEVLVKWIEGIQTGLPMCVTGGLFGATRLYPKQRQRYTNTHLKWALDVGFTSRPFLFIYYEERWEQPLEELRFHICPKLLSPPPSK</sequence>
<keyword evidence="5 7" id="KW-0472">Membrane</keyword>
<comment type="similarity">
    <text evidence="7">Belongs to the COQ4 family.</text>
</comment>
<evidence type="ECO:0000256" key="6">
    <source>
        <dbReference type="ARBA" id="ARBA00023239"/>
    </source>
</evidence>
<evidence type="ECO:0000313" key="8">
    <source>
        <dbReference type="EMBL" id="CAL8109217.1"/>
    </source>
</evidence>
<dbReference type="PANTHER" id="PTHR12922:SF7">
    <property type="entry name" value="UBIQUINONE BIOSYNTHESIS PROTEIN COQ4 HOMOLOG, MITOCHONDRIAL"/>
    <property type="match status" value="1"/>
</dbReference>
<reference evidence="8 9" key="1">
    <citation type="submission" date="2024-08" db="EMBL/GenBank/DDBJ databases">
        <authorList>
            <person name="Cucini C."/>
            <person name="Frati F."/>
        </authorList>
    </citation>
    <scope>NUCLEOTIDE SEQUENCE [LARGE SCALE GENOMIC DNA]</scope>
</reference>
<organism evidence="8 9">
    <name type="scientific">Orchesella dallaii</name>
    <dbReference type="NCBI Taxonomy" id="48710"/>
    <lineage>
        <taxon>Eukaryota</taxon>
        <taxon>Metazoa</taxon>
        <taxon>Ecdysozoa</taxon>
        <taxon>Arthropoda</taxon>
        <taxon>Hexapoda</taxon>
        <taxon>Collembola</taxon>
        <taxon>Entomobryomorpha</taxon>
        <taxon>Entomobryoidea</taxon>
        <taxon>Orchesellidae</taxon>
        <taxon>Orchesellinae</taxon>
        <taxon>Orchesella</taxon>
    </lineage>
</organism>
<evidence type="ECO:0000256" key="3">
    <source>
        <dbReference type="ARBA" id="ARBA00022833"/>
    </source>
</evidence>
<evidence type="ECO:0000256" key="2">
    <source>
        <dbReference type="ARBA" id="ARBA00022792"/>
    </source>
</evidence>
<name>A0ABP1QMS9_9HEXA</name>
<comment type="subunit">
    <text evidence="7">Component of a multi-subunit COQ enzyme complex.</text>
</comment>
<comment type="function">
    <text evidence="7">Lyase that catalyzes the C1-decarboxylation of 4-hydroxy-3-methoxy-5-(all-trans-polyprenyl)benzoic acid into 2-methoxy-6-(all-trans-polyprenyl)phenol during ubiquinone biosynthesis.</text>
</comment>
<feature type="binding site" evidence="7">
    <location>
        <position position="238"/>
    </location>
    <ligand>
        <name>Zn(2+)</name>
        <dbReference type="ChEBI" id="CHEBI:29105"/>
    </ligand>
</feature>
<evidence type="ECO:0000256" key="7">
    <source>
        <dbReference type="HAMAP-Rule" id="MF_03111"/>
    </source>
</evidence>
<evidence type="ECO:0000256" key="4">
    <source>
        <dbReference type="ARBA" id="ARBA00023128"/>
    </source>
</evidence>
<keyword evidence="9" id="KW-1185">Reference proteome</keyword>
<comment type="caution">
    <text evidence="8">The sequence shown here is derived from an EMBL/GenBank/DDBJ whole genome shotgun (WGS) entry which is preliminary data.</text>
</comment>
<dbReference type="Pfam" id="PF05019">
    <property type="entry name" value="Coq4"/>
    <property type="match status" value="1"/>
</dbReference>
<gene>
    <name evidence="8" type="ORF">ODALV1_LOCUS13226</name>
</gene>
<keyword evidence="6 7" id="KW-0456">Lyase</keyword>
<accession>A0ABP1QMS9</accession>
<comment type="catalytic activity">
    <reaction evidence="7">
        <text>a 4-hydroxy-3-methoxy-5-(all-trans-polyprenyl)benzoate + H(+) = a 2-methoxy-6-(all-trans-polyprenyl)phenol + CO2</text>
        <dbReference type="Rhea" id="RHEA:81179"/>
        <dbReference type="Rhea" id="RHEA-COMP:9551"/>
        <dbReference type="Rhea" id="RHEA-COMP:10931"/>
        <dbReference type="ChEBI" id="CHEBI:15378"/>
        <dbReference type="ChEBI" id="CHEBI:16526"/>
        <dbReference type="ChEBI" id="CHEBI:62731"/>
        <dbReference type="ChEBI" id="CHEBI:84443"/>
        <dbReference type="EC" id="4.1.1.130"/>
    </reaction>
</comment>
<comment type="cofactor">
    <cofactor evidence="7">
        <name>Zn(2+)</name>
        <dbReference type="ChEBI" id="CHEBI:29105"/>
    </cofactor>
</comment>
<evidence type="ECO:0000256" key="5">
    <source>
        <dbReference type="ARBA" id="ARBA00023136"/>
    </source>
</evidence>
<keyword evidence="1 7" id="KW-0831">Ubiquinone biosynthesis</keyword>
<keyword evidence="3 7" id="KW-0862">Zinc</keyword>
<dbReference type="InterPro" id="IPR007715">
    <property type="entry name" value="Coq4"/>
</dbReference>
<protein>
    <recommendedName>
        <fullName evidence="7">Ubiquinone biosynthesis protein COQ4 homolog, mitochondrial</fullName>
    </recommendedName>
    <alternativeName>
        <fullName evidence="7">4-hydroxy-3-methoxy-5-polyprenylbenzoate decarboxylase</fullName>
        <ecNumber evidence="7">4.1.1.130</ecNumber>
    </alternativeName>
    <alternativeName>
        <fullName evidence="7">Coenzyme Q biosynthesis protein 4 homolog</fullName>
    </alternativeName>
</protein>
<feature type="binding site" evidence="7">
    <location>
        <position position="222"/>
    </location>
    <ligand>
        <name>Zn(2+)</name>
        <dbReference type="ChEBI" id="CHEBI:29105"/>
    </ligand>
</feature>
<dbReference type="HAMAP" id="MF_03111">
    <property type="entry name" value="Coq4"/>
    <property type="match status" value="1"/>
</dbReference>
<keyword evidence="4 7" id="KW-0496">Mitochondrion</keyword>
<proteinExistence type="inferred from homology"/>
<dbReference type="InterPro" id="IPR027540">
    <property type="entry name" value="Coq4_euk"/>
</dbReference>
<keyword evidence="2 7" id="KW-0999">Mitochondrion inner membrane</keyword>
<feature type="binding site" evidence="7">
    <location>
        <position position="223"/>
    </location>
    <ligand>
        <name>Zn(2+)</name>
        <dbReference type="ChEBI" id="CHEBI:29105"/>
    </ligand>
</feature>
<dbReference type="Proteomes" id="UP001642540">
    <property type="component" value="Unassembled WGS sequence"/>
</dbReference>
<comment type="pathway">
    <text evidence="7">Cofactor biosynthesis; ubiquinone biosynthesis.</text>
</comment>
<dbReference type="EC" id="4.1.1.130" evidence="7"/>
<feature type="binding site" evidence="7">
    <location>
        <position position="226"/>
    </location>
    <ligand>
        <name>Zn(2+)</name>
        <dbReference type="ChEBI" id="CHEBI:29105"/>
    </ligand>
</feature>
<evidence type="ECO:0000256" key="1">
    <source>
        <dbReference type="ARBA" id="ARBA00022688"/>
    </source>
</evidence>
<keyword evidence="7" id="KW-0479">Metal-binding</keyword>
<comment type="subcellular location">
    <subcellularLocation>
        <location evidence="7">Mitochondrion inner membrane</location>
        <topology evidence="7">Peripheral membrane protein</topology>
        <orientation evidence="7">Matrix side</orientation>
    </subcellularLocation>
</comment>
<dbReference type="EMBL" id="CAXLJM020000041">
    <property type="protein sequence ID" value="CAL8109217.1"/>
    <property type="molecule type" value="Genomic_DNA"/>
</dbReference>
<evidence type="ECO:0000313" key="9">
    <source>
        <dbReference type="Proteomes" id="UP001642540"/>
    </source>
</evidence>
<dbReference type="PANTHER" id="PTHR12922">
    <property type="entry name" value="UBIQUINONE BIOSYNTHESIS PROTEIN"/>
    <property type="match status" value="1"/>
</dbReference>